<evidence type="ECO:0000256" key="6">
    <source>
        <dbReference type="ARBA" id="ARBA00037281"/>
    </source>
</evidence>
<comment type="caution">
    <text evidence="11">The sequence shown here is derived from an EMBL/GenBank/DDBJ whole genome shotgun (WGS) entry which is preliminary data.</text>
</comment>
<evidence type="ECO:0000256" key="7">
    <source>
        <dbReference type="ARBA" id="ARBA00037904"/>
    </source>
</evidence>
<keyword evidence="2" id="KW-1003">Cell membrane</keyword>
<dbReference type="SUPFAM" id="SSF53448">
    <property type="entry name" value="Nucleotide-diphospho-sugar transferases"/>
    <property type="match status" value="1"/>
</dbReference>
<comment type="pathway">
    <text evidence="7">Carotenoid biosynthesis; staphyloxanthin biosynthesis; staphyloxanthin from farnesyl diphosphate: step 4/5.</text>
</comment>
<evidence type="ECO:0000256" key="3">
    <source>
        <dbReference type="ARBA" id="ARBA00022676"/>
    </source>
</evidence>
<dbReference type="EMBL" id="BNAI01000005">
    <property type="protein sequence ID" value="GHF22020.1"/>
    <property type="molecule type" value="Genomic_DNA"/>
</dbReference>
<reference evidence="11" key="1">
    <citation type="journal article" date="2014" name="Int. J. Syst. Evol. Microbiol.">
        <title>Complete genome sequence of Corynebacterium casei LMG S-19264T (=DSM 44701T), isolated from a smear-ripened cheese.</title>
        <authorList>
            <consortium name="US DOE Joint Genome Institute (JGI-PGF)"/>
            <person name="Walter F."/>
            <person name="Albersmeier A."/>
            <person name="Kalinowski J."/>
            <person name="Ruckert C."/>
        </authorList>
    </citation>
    <scope>NUCLEOTIDE SEQUENCE</scope>
    <source>
        <strain evidence="11">CGMCC 1.16548</strain>
    </source>
</reference>
<evidence type="ECO:0000256" key="2">
    <source>
        <dbReference type="ARBA" id="ARBA00022475"/>
    </source>
</evidence>
<organism evidence="11 12">
    <name type="scientific">Pseudolysinimonas yzui</name>
    <dbReference type="NCBI Taxonomy" id="2708254"/>
    <lineage>
        <taxon>Bacteria</taxon>
        <taxon>Bacillati</taxon>
        <taxon>Actinomycetota</taxon>
        <taxon>Actinomycetes</taxon>
        <taxon>Micrococcales</taxon>
        <taxon>Microbacteriaceae</taxon>
        <taxon>Pseudolysinimonas</taxon>
    </lineage>
</organism>
<sequence>MSAEMSVVIPAHNEERVLPRLLASLADERLEIIVVANGCSDATADVARAAGVRVVELAEGSKVAALDAGDEAASVFPRAYVDADIEIDAAGLLAVAARLRDGPELVASPGLRLDLSGASWPVRAYYAVWEVSSFRRRGHIGSGVYVLSAEGRRRFGAFPPVIGDDRFVQGLFGHAERATVDDAEFVVRPPRTLRALLARGARIAAGNRQLQRAGLAGHAPTRGASLGELVGTVARRPALWGPFLIYVGVQLRTAALADRKLRISDEVWDRDETSRR</sequence>
<evidence type="ECO:0000256" key="5">
    <source>
        <dbReference type="ARBA" id="ARBA00023136"/>
    </source>
</evidence>
<evidence type="ECO:0000256" key="9">
    <source>
        <dbReference type="ARBA" id="ARBA00040345"/>
    </source>
</evidence>
<reference evidence="11" key="2">
    <citation type="submission" date="2020-09" db="EMBL/GenBank/DDBJ databases">
        <authorList>
            <person name="Sun Q."/>
            <person name="Zhou Y."/>
        </authorList>
    </citation>
    <scope>NUCLEOTIDE SEQUENCE</scope>
    <source>
        <strain evidence="11">CGMCC 1.16548</strain>
    </source>
</reference>
<dbReference type="Gene3D" id="3.90.550.10">
    <property type="entry name" value="Spore Coat Polysaccharide Biosynthesis Protein SpsA, Chain A"/>
    <property type="match status" value="1"/>
</dbReference>
<evidence type="ECO:0000256" key="1">
    <source>
        <dbReference type="ARBA" id="ARBA00004236"/>
    </source>
</evidence>
<proteinExistence type="inferred from homology"/>
<dbReference type="InterPro" id="IPR001173">
    <property type="entry name" value="Glyco_trans_2-like"/>
</dbReference>
<accession>A0A8J3GSB7</accession>
<protein>
    <recommendedName>
        <fullName evidence="9">4,4'-diaponeurosporenoate glycosyltransferase</fullName>
    </recommendedName>
</protein>
<gene>
    <name evidence="11" type="ORF">GCM10011600_23890</name>
</gene>
<evidence type="ECO:0000259" key="10">
    <source>
        <dbReference type="Pfam" id="PF00535"/>
    </source>
</evidence>
<feature type="domain" description="Glycosyltransferase 2-like" evidence="10">
    <location>
        <begin position="6"/>
        <end position="110"/>
    </location>
</feature>
<dbReference type="Pfam" id="PF00535">
    <property type="entry name" value="Glycos_transf_2"/>
    <property type="match status" value="1"/>
</dbReference>
<name>A0A8J3GSB7_9MICO</name>
<keyword evidence="4" id="KW-0808">Transferase</keyword>
<dbReference type="Proteomes" id="UP000617531">
    <property type="component" value="Unassembled WGS sequence"/>
</dbReference>
<evidence type="ECO:0000256" key="8">
    <source>
        <dbReference type="ARBA" id="ARBA00038120"/>
    </source>
</evidence>
<evidence type="ECO:0000313" key="12">
    <source>
        <dbReference type="Proteomes" id="UP000617531"/>
    </source>
</evidence>
<comment type="function">
    <text evidence="6">Catalyzes the glycosylation of 4,4'-diaponeurosporenoate, i.e. the esterification of glucose at the C1'' position with the carboxyl group of 4,4'-diaponeurosporenic acid, to form glycosyl-4,4'-diaponeurosporenoate. This is a step in the biosynthesis of staphyloxanthin, an orange pigment present in most staphylococci strains.</text>
</comment>
<keyword evidence="3" id="KW-0328">Glycosyltransferase</keyword>
<dbReference type="GO" id="GO:0005886">
    <property type="term" value="C:plasma membrane"/>
    <property type="evidence" value="ECO:0007669"/>
    <property type="project" value="UniProtKB-SubCell"/>
</dbReference>
<comment type="similarity">
    <text evidence="8">Belongs to the glycosyltransferase 2 family. CrtQ subfamily.</text>
</comment>
<evidence type="ECO:0000313" key="11">
    <source>
        <dbReference type="EMBL" id="GHF22020.1"/>
    </source>
</evidence>
<dbReference type="PANTHER" id="PTHR43646:SF2">
    <property type="entry name" value="GLYCOSYLTRANSFERASE 2-LIKE DOMAIN-CONTAINING PROTEIN"/>
    <property type="match status" value="1"/>
</dbReference>
<dbReference type="PANTHER" id="PTHR43646">
    <property type="entry name" value="GLYCOSYLTRANSFERASE"/>
    <property type="match status" value="1"/>
</dbReference>
<dbReference type="InterPro" id="IPR029044">
    <property type="entry name" value="Nucleotide-diphossugar_trans"/>
</dbReference>
<dbReference type="GO" id="GO:0016757">
    <property type="term" value="F:glycosyltransferase activity"/>
    <property type="evidence" value="ECO:0007669"/>
    <property type="project" value="UniProtKB-KW"/>
</dbReference>
<keyword evidence="5" id="KW-0472">Membrane</keyword>
<dbReference type="AlphaFoldDB" id="A0A8J3GSB7"/>
<keyword evidence="12" id="KW-1185">Reference proteome</keyword>
<comment type="subcellular location">
    <subcellularLocation>
        <location evidence="1">Cell membrane</location>
    </subcellularLocation>
</comment>
<evidence type="ECO:0000256" key="4">
    <source>
        <dbReference type="ARBA" id="ARBA00022679"/>
    </source>
</evidence>